<reference evidence="2" key="2">
    <citation type="journal article" date="2022" name="Microb. Genom.">
        <title>A chromosome-scale genome assembly of the tomato pathogen Cladosporium fulvum reveals a compartmentalized genome architecture and the presence of a dispensable chromosome.</title>
        <authorList>
            <person name="Zaccaron A.Z."/>
            <person name="Chen L.H."/>
            <person name="Samaras A."/>
            <person name="Stergiopoulos I."/>
        </authorList>
    </citation>
    <scope>NUCLEOTIDE SEQUENCE</scope>
    <source>
        <strain evidence="2">Race5_Kim</strain>
    </source>
</reference>
<feature type="compositionally biased region" description="Basic and acidic residues" evidence="1">
    <location>
        <begin position="201"/>
        <end position="219"/>
    </location>
</feature>
<feature type="compositionally biased region" description="Basic and acidic residues" evidence="1">
    <location>
        <begin position="105"/>
        <end position="120"/>
    </location>
</feature>
<dbReference type="RefSeq" id="XP_047756040.1">
    <property type="nucleotide sequence ID" value="XM_047901337.1"/>
</dbReference>
<dbReference type="GeneID" id="71982067"/>
<feature type="region of interest" description="Disordered" evidence="1">
    <location>
        <begin position="1039"/>
        <end position="1061"/>
    </location>
</feature>
<dbReference type="OrthoDB" id="6141102at2759"/>
<protein>
    <submittedName>
        <fullName evidence="2">Uncharacterized protein</fullName>
    </submittedName>
</protein>
<feature type="region of interest" description="Disordered" evidence="1">
    <location>
        <begin position="384"/>
        <end position="740"/>
    </location>
</feature>
<feature type="compositionally biased region" description="Basic and acidic residues" evidence="1">
    <location>
        <begin position="236"/>
        <end position="248"/>
    </location>
</feature>
<evidence type="ECO:0000313" key="2">
    <source>
        <dbReference type="EMBL" id="UJO11674.1"/>
    </source>
</evidence>
<sequence>MQQRVTYVSSTGILHNSWISDINRTDGRFRVTLPGSRFGRHKTQAHGPRIHALNLTAKNITSMAGGGRHTEVIDLSLDDDEETTTSSTRRVAQSRPPKSPSKTFGEIRKRQRDIGSREPPPRLMGSIDLTMSPEPPEITRPSTTNSYTAKKHKSASASSSRVTTESNPREGSHSQDTQSRFLGSDHRHPSLTLGSIRRRISHEPKLRSPEPRISGEGDAKPGIAKRQRIQPPELSVLKEKRPREDDSLSHSLLQHRKRQKHEAQPLYGSRSAHEGVRRAEPSSAQQRAKFSLNEAVSGKKKSSFEFPLARQKNSDSVVDLTGDGSARKSPPPRKPPNASTARVEITRSRPEAILSTKDVGPAQVRQPSVSQEEKIVSALVEFLGPVAKEGRRTTPARTPSSIPSPKLRSMSPSKRLGTSEDRRVPSPPVRSASLHRGSEIPESLPGSPTKSDRLLDLEAPSTSSPKKGSPRKSRSAAIDSFASRTSLNKDDPSSTKPAPQLPSGDTAQGKVSLVRRSTAMQKQQNESLTGVEQSEELSLPTAKNGGGLTSPRKSNGTSSPVRRQESLKTKAAIAKSPAKQTKPRYPLSPSDTTSKENGHSREKTPKEPEREIAQPKTTNILNAPKFLGVTLNSLRQSPQDNNEESSNSPISRAPIAPVKDPLNTAEQQKSTTSHLAPSGARQSREANGEPPIGGRSDKSHHDTRQTSVHRNKQPANDLSNMAKDITGAGPGKIPGFPNQSLSNRVEQVVGHYIGEMQRDNEDWARTTLRRARLSVETRPPLDEEEPTDVFSKMKPLTLTNLTKVPASKKLGGKYVKFSTAAGKVQTKWAAPCTPISTSAEDVPSYSHYVSIKHNFLAGNDPTLQQMPYFGDDMVDQEVENALKAHYSMDIVGRDKKLLDMAKADTSAPYAEDMLKELGCAWSDVLYFLLHHDPLPGVKKASAADQALTRRSEFCEDAFRSSARWTTLVSSLPKVKQENVEKAAILCDHFQKLLKLSLWHVVRTSAYTKELLKQQQQIPEMEKLTCRVCMRFDCPYHGEVEDTGDSRSDSDEASTDGGGRSHIVETDIIHPPDLPSKTGVQSPIGKMVPTFISSFDLTNEDHFIHAIIQARPAPLRSALAT</sequence>
<accession>A0A9Q8L6E9</accession>
<evidence type="ECO:0000313" key="3">
    <source>
        <dbReference type="Proteomes" id="UP000756132"/>
    </source>
</evidence>
<name>A0A9Q8L6E9_PASFU</name>
<feature type="compositionally biased region" description="Polar residues" evidence="1">
    <location>
        <begin position="630"/>
        <end position="650"/>
    </location>
</feature>
<reference evidence="2" key="1">
    <citation type="submission" date="2021-12" db="EMBL/GenBank/DDBJ databases">
        <authorList>
            <person name="Zaccaron A."/>
            <person name="Stergiopoulos I."/>
        </authorList>
    </citation>
    <scope>NUCLEOTIDE SEQUENCE</scope>
    <source>
        <strain evidence="2">Race5_Kim</strain>
    </source>
</reference>
<proteinExistence type="predicted"/>
<dbReference type="EMBL" id="CP090163">
    <property type="protein sequence ID" value="UJO11674.1"/>
    <property type="molecule type" value="Genomic_DNA"/>
</dbReference>
<feature type="compositionally biased region" description="Polar residues" evidence="1">
    <location>
        <begin position="551"/>
        <end position="561"/>
    </location>
</feature>
<feature type="compositionally biased region" description="Basic and acidic residues" evidence="1">
    <location>
        <begin position="695"/>
        <end position="704"/>
    </location>
</feature>
<dbReference type="Proteomes" id="UP000756132">
    <property type="component" value="Chromosome 1"/>
</dbReference>
<feature type="compositionally biased region" description="Basic and acidic residues" evidence="1">
    <location>
        <begin position="271"/>
        <end position="280"/>
    </location>
</feature>
<feature type="compositionally biased region" description="Polar residues" evidence="1">
    <location>
        <begin position="664"/>
        <end position="675"/>
    </location>
</feature>
<keyword evidence="3" id="KW-1185">Reference proteome</keyword>
<gene>
    <name evidence="2" type="ORF">CLAFUR5_02189</name>
</gene>
<dbReference type="KEGG" id="ffu:CLAFUR5_02189"/>
<dbReference type="AlphaFoldDB" id="A0A9Q8L6E9"/>
<organism evidence="2 3">
    <name type="scientific">Passalora fulva</name>
    <name type="common">Tomato leaf mold</name>
    <name type="synonym">Cladosporium fulvum</name>
    <dbReference type="NCBI Taxonomy" id="5499"/>
    <lineage>
        <taxon>Eukaryota</taxon>
        <taxon>Fungi</taxon>
        <taxon>Dikarya</taxon>
        <taxon>Ascomycota</taxon>
        <taxon>Pezizomycotina</taxon>
        <taxon>Dothideomycetes</taxon>
        <taxon>Dothideomycetidae</taxon>
        <taxon>Mycosphaerellales</taxon>
        <taxon>Mycosphaerellaceae</taxon>
        <taxon>Fulvia</taxon>
    </lineage>
</organism>
<feature type="compositionally biased region" description="Basic and acidic residues" evidence="1">
    <location>
        <begin position="1039"/>
        <end position="1049"/>
    </location>
</feature>
<feature type="compositionally biased region" description="Basic and acidic residues" evidence="1">
    <location>
        <begin position="593"/>
        <end position="613"/>
    </location>
</feature>
<evidence type="ECO:0000256" key="1">
    <source>
        <dbReference type="SAM" id="MobiDB-lite"/>
    </source>
</evidence>
<feature type="compositionally biased region" description="Polar residues" evidence="1">
    <location>
        <begin position="518"/>
        <end position="532"/>
    </location>
</feature>
<feature type="region of interest" description="Disordered" evidence="1">
    <location>
        <begin position="75"/>
        <end position="371"/>
    </location>
</feature>